<dbReference type="EMBL" id="QKYT01000124">
    <property type="protein sequence ID" value="RIA92550.1"/>
    <property type="molecule type" value="Genomic_DNA"/>
</dbReference>
<dbReference type="GO" id="GO:0005819">
    <property type="term" value="C:spindle"/>
    <property type="evidence" value="ECO:0007669"/>
    <property type="project" value="UniProtKB-SubCell"/>
</dbReference>
<reference evidence="11 12" key="1">
    <citation type="submission" date="2018-06" db="EMBL/GenBank/DDBJ databases">
        <title>Comparative genomics reveals the genomic features of Rhizophagus irregularis, R. cerebriforme, R. diaphanum and Gigaspora rosea, and their symbiotic lifestyle signature.</title>
        <authorList>
            <person name="Morin E."/>
            <person name="San Clemente H."/>
            <person name="Chen E.C.H."/>
            <person name="De La Providencia I."/>
            <person name="Hainaut M."/>
            <person name="Kuo A."/>
            <person name="Kohler A."/>
            <person name="Murat C."/>
            <person name="Tang N."/>
            <person name="Roy S."/>
            <person name="Loubradou J."/>
            <person name="Henrissat B."/>
            <person name="Grigoriev I.V."/>
            <person name="Corradi N."/>
            <person name="Roux C."/>
            <person name="Martin F.M."/>
        </authorList>
    </citation>
    <scope>NUCLEOTIDE SEQUENCE [LARGE SCALE GENOMIC DNA]</scope>
    <source>
        <strain evidence="11 12">DAOM 227022</strain>
    </source>
</reference>
<dbReference type="AlphaFoldDB" id="A0A397T259"/>
<evidence type="ECO:0000256" key="1">
    <source>
        <dbReference type="ARBA" id="ARBA00004186"/>
    </source>
</evidence>
<dbReference type="GO" id="GO:0005829">
    <property type="term" value="C:cytosol"/>
    <property type="evidence" value="ECO:0007669"/>
    <property type="project" value="TreeGrafter"/>
</dbReference>
<dbReference type="InterPro" id="IPR026243">
    <property type="entry name" value="HAUS1"/>
</dbReference>
<proteinExistence type="inferred from homology"/>
<evidence type="ECO:0000313" key="12">
    <source>
        <dbReference type="Proteomes" id="UP000265703"/>
    </source>
</evidence>
<dbReference type="GO" id="GO:0005874">
    <property type="term" value="C:microtubule"/>
    <property type="evidence" value="ECO:0007669"/>
    <property type="project" value="UniProtKB-KW"/>
</dbReference>
<keyword evidence="8" id="KW-0206">Cytoskeleton</keyword>
<protein>
    <submittedName>
        <fullName evidence="11">Uncharacterized protein</fullName>
    </submittedName>
</protein>
<dbReference type="STRING" id="658196.A0A397T259"/>
<keyword evidence="3" id="KW-0963">Cytoplasm</keyword>
<evidence type="ECO:0000256" key="2">
    <source>
        <dbReference type="ARBA" id="ARBA00005479"/>
    </source>
</evidence>
<dbReference type="Pfam" id="PF25762">
    <property type="entry name" value="HAUS1"/>
    <property type="match status" value="1"/>
</dbReference>
<dbReference type="PRINTS" id="PR02087">
    <property type="entry name" value="HAUSAUGMINL1"/>
</dbReference>
<dbReference type="GO" id="GO:0051301">
    <property type="term" value="P:cell division"/>
    <property type="evidence" value="ECO:0007669"/>
    <property type="project" value="UniProtKB-KW"/>
</dbReference>
<evidence type="ECO:0000256" key="8">
    <source>
        <dbReference type="ARBA" id="ARBA00023212"/>
    </source>
</evidence>
<accession>A0A397T259</accession>
<dbReference type="Proteomes" id="UP000265703">
    <property type="component" value="Unassembled WGS sequence"/>
</dbReference>
<dbReference type="GO" id="GO:0051225">
    <property type="term" value="P:spindle assembly"/>
    <property type="evidence" value="ECO:0007669"/>
    <property type="project" value="InterPro"/>
</dbReference>
<dbReference type="PANTHER" id="PTHR31570:SF1">
    <property type="entry name" value="HAUS AUGMIN-LIKE COMPLEX SUBUNIT 1"/>
    <property type="match status" value="1"/>
</dbReference>
<comment type="caution">
    <text evidence="11">The sequence shown here is derived from an EMBL/GenBank/DDBJ whole genome shotgun (WGS) entry which is preliminary data.</text>
</comment>
<keyword evidence="9" id="KW-0131">Cell cycle</keyword>
<sequence length="317" mass="36993">MSQDIEDALPSVFLKPTIQSCIPEELYFTSITSPEESYYTYLLNESFDENENNVSEAEKWKFIDSWLKSHFKDERIPLFEKNSAIASALYEMALFNKQQDAMTEIIIKRQKIQTMEYRTEAKRIKNILDTVGLSKEDLSKNGVHSLKTLTSLATILGLADTERSSYLSALAQLNLDILRVERKNNAIDRSIKSMEIQIQEAKSKNEKLNKLLYNLRERWDSKEEEGLRLWKRNMHLLSQKGKEYQDRIIKLERKYDELNVEKGGLRFKELKEKEDHVNALKQEVGMKEAKLKTYQIMPADIILAKLKMDEAKQKLAS</sequence>
<evidence type="ECO:0000256" key="10">
    <source>
        <dbReference type="SAM" id="Coils"/>
    </source>
</evidence>
<keyword evidence="4" id="KW-0132">Cell division</keyword>
<dbReference type="OrthoDB" id="5372507at2759"/>
<gene>
    <name evidence="11" type="ORF">C1645_820571</name>
</gene>
<evidence type="ECO:0000256" key="3">
    <source>
        <dbReference type="ARBA" id="ARBA00022490"/>
    </source>
</evidence>
<dbReference type="GO" id="GO:0070652">
    <property type="term" value="C:HAUS complex"/>
    <property type="evidence" value="ECO:0007669"/>
    <property type="project" value="InterPro"/>
</dbReference>
<name>A0A397T259_9GLOM</name>
<dbReference type="PANTHER" id="PTHR31570">
    <property type="entry name" value="HAUS AUGMIN-LIKE COMPLEX SUBUNIT 1"/>
    <property type="match status" value="1"/>
</dbReference>
<feature type="coiled-coil region" evidence="10">
    <location>
        <begin position="184"/>
        <end position="290"/>
    </location>
</feature>
<evidence type="ECO:0000256" key="7">
    <source>
        <dbReference type="ARBA" id="ARBA00023054"/>
    </source>
</evidence>
<evidence type="ECO:0000256" key="4">
    <source>
        <dbReference type="ARBA" id="ARBA00022618"/>
    </source>
</evidence>
<comment type="similarity">
    <text evidence="2">Belongs to the HAUS1 family.</text>
</comment>
<keyword evidence="12" id="KW-1185">Reference proteome</keyword>
<evidence type="ECO:0000256" key="6">
    <source>
        <dbReference type="ARBA" id="ARBA00022776"/>
    </source>
</evidence>
<keyword evidence="7 10" id="KW-0175">Coiled coil</keyword>
<evidence type="ECO:0000256" key="5">
    <source>
        <dbReference type="ARBA" id="ARBA00022701"/>
    </source>
</evidence>
<evidence type="ECO:0000313" key="11">
    <source>
        <dbReference type="EMBL" id="RIA92550.1"/>
    </source>
</evidence>
<evidence type="ECO:0000256" key="9">
    <source>
        <dbReference type="ARBA" id="ARBA00023306"/>
    </source>
</evidence>
<keyword evidence="5" id="KW-0493">Microtubule</keyword>
<keyword evidence="6" id="KW-0498">Mitosis</keyword>
<comment type="subcellular location">
    <subcellularLocation>
        <location evidence="1">Cytoplasm</location>
        <location evidence="1">Cytoskeleton</location>
        <location evidence="1">Spindle</location>
    </subcellularLocation>
</comment>
<organism evidence="11 12">
    <name type="scientific">Glomus cerebriforme</name>
    <dbReference type="NCBI Taxonomy" id="658196"/>
    <lineage>
        <taxon>Eukaryota</taxon>
        <taxon>Fungi</taxon>
        <taxon>Fungi incertae sedis</taxon>
        <taxon>Mucoromycota</taxon>
        <taxon>Glomeromycotina</taxon>
        <taxon>Glomeromycetes</taxon>
        <taxon>Glomerales</taxon>
        <taxon>Glomeraceae</taxon>
        <taxon>Glomus</taxon>
    </lineage>
</organism>